<proteinExistence type="predicted"/>
<gene>
    <name evidence="1" type="ORF">HNQ99_002687</name>
</gene>
<reference evidence="1 2" key="1">
    <citation type="submission" date="2020-08" db="EMBL/GenBank/DDBJ databases">
        <title>Genomic Encyclopedia of Type Strains, Phase IV (KMG-IV): sequencing the most valuable type-strain genomes for metagenomic binning, comparative biology and taxonomic classification.</title>
        <authorList>
            <person name="Goeker M."/>
        </authorList>
    </citation>
    <scope>NUCLEOTIDE SEQUENCE [LARGE SCALE GENOMIC DNA]</scope>
    <source>
        <strain evidence="1 2">DSM 7465</strain>
    </source>
</reference>
<sequence length="84" mass="9146">MADTFTTQMNKTNPATTHFAVVPDDEDDFAIIPRAIYCQEAGTAQIVDAAGTVLPYTMTAGQVITFRGVRINATSTTGTYYGWY</sequence>
<comment type="caution">
    <text evidence="1">The sequence shown here is derived from an EMBL/GenBank/DDBJ whole genome shotgun (WGS) entry which is preliminary data.</text>
</comment>
<evidence type="ECO:0000313" key="2">
    <source>
        <dbReference type="Proteomes" id="UP000575068"/>
    </source>
</evidence>
<dbReference type="EMBL" id="JACHOV010000010">
    <property type="protein sequence ID" value="MBB4642362.1"/>
    <property type="molecule type" value="Genomic_DNA"/>
</dbReference>
<evidence type="ECO:0000313" key="1">
    <source>
        <dbReference type="EMBL" id="MBB4642362.1"/>
    </source>
</evidence>
<keyword evidence="2" id="KW-1185">Reference proteome</keyword>
<dbReference type="AlphaFoldDB" id="A0A840HVP5"/>
<organism evidence="1 2">
    <name type="scientific">Rhizorhapis suberifaciens</name>
    <name type="common">corky root of lettuce</name>
    <dbReference type="NCBI Taxonomy" id="13656"/>
    <lineage>
        <taxon>Bacteria</taxon>
        <taxon>Pseudomonadati</taxon>
        <taxon>Pseudomonadota</taxon>
        <taxon>Alphaproteobacteria</taxon>
        <taxon>Sphingomonadales</taxon>
        <taxon>Sphingomonadaceae</taxon>
        <taxon>Rhizorhapis</taxon>
    </lineage>
</organism>
<protein>
    <submittedName>
        <fullName evidence="1">Uncharacterized protein</fullName>
    </submittedName>
</protein>
<dbReference type="Proteomes" id="UP000575068">
    <property type="component" value="Unassembled WGS sequence"/>
</dbReference>
<accession>A0A840HVP5</accession>
<dbReference type="RefSeq" id="WP_184476376.1">
    <property type="nucleotide sequence ID" value="NZ_JACHOV010000010.1"/>
</dbReference>
<name>A0A840HVP5_9SPHN</name>